<keyword evidence="5" id="KW-1185">Reference proteome</keyword>
<dbReference type="Pfam" id="PF00293">
    <property type="entry name" value="NUDIX"/>
    <property type="match status" value="1"/>
</dbReference>
<dbReference type="InterPro" id="IPR015797">
    <property type="entry name" value="NUDIX_hydrolase-like_dom_sf"/>
</dbReference>
<sequence>MAYIHDLRQKVGHMRLILNSASGALLNDQGAVLLQERADTGGWGFPGGYLEYGESYAKCVQREYLEDAGIHIKPVKLLALQDYDEYTYPNGDVVQPINAFYLVQATKQAPQAPKPSETLRTKYFALDQEPPLFFNAQHAQMWEILQHN</sequence>
<gene>
    <name evidence="4" type="ORF">H5993_04350</name>
</gene>
<protein>
    <submittedName>
        <fullName evidence="4">NUDIX hydrolase</fullName>
    </submittedName>
</protein>
<dbReference type="PROSITE" id="PS51462">
    <property type="entry name" value="NUDIX"/>
    <property type="match status" value="1"/>
</dbReference>
<evidence type="ECO:0000259" key="3">
    <source>
        <dbReference type="PROSITE" id="PS51462"/>
    </source>
</evidence>
<evidence type="ECO:0000256" key="2">
    <source>
        <dbReference type="ARBA" id="ARBA00022801"/>
    </source>
</evidence>
<dbReference type="EMBL" id="JACJJQ010000015">
    <property type="protein sequence ID" value="MBM6753992.1"/>
    <property type="molecule type" value="Genomic_DNA"/>
</dbReference>
<dbReference type="PANTHER" id="PTHR43046:SF2">
    <property type="entry name" value="8-OXO-DGTP DIPHOSPHATASE-RELATED"/>
    <property type="match status" value="1"/>
</dbReference>
<reference evidence="4 5" key="1">
    <citation type="journal article" date="2021" name="Sci. Rep.">
        <title>The distribution of antibiotic resistance genes in chicken gut microbiota commensals.</title>
        <authorList>
            <person name="Juricova H."/>
            <person name="Matiasovicova J."/>
            <person name="Kubasova T."/>
            <person name="Cejkova D."/>
            <person name="Rychlik I."/>
        </authorList>
    </citation>
    <scope>NUCLEOTIDE SEQUENCE [LARGE SCALE GENOMIC DNA]</scope>
    <source>
        <strain evidence="4 5">An810</strain>
    </source>
</reference>
<dbReference type="InterPro" id="IPR000086">
    <property type="entry name" value="NUDIX_hydrolase_dom"/>
</dbReference>
<feature type="domain" description="Nudix hydrolase" evidence="3">
    <location>
        <begin position="17"/>
        <end position="145"/>
    </location>
</feature>
<keyword evidence="2 4" id="KW-0378">Hydrolase</keyword>
<dbReference type="GO" id="GO:0016787">
    <property type="term" value="F:hydrolase activity"/>
    <property type="evidence" value="ECO:0007669"/>
    <property type="project" value="UniProtKB-KW"/>
</dbReference>
<comment type="cofactor">
    <cofactor evidence="1">
        <name>Mg(2+)</name>
        <dbReference type="ChEBI" id="CHEBI:18420"/>
    </cofactor>
</comment>
<dbReference type="Gene3D" id="3.90.79.10">
    <property type="entry name" value="Nucleoside Triphosphate Pyrophosphohydrolase"/>
    <property type="match status" value="1"/>
</dbReference>
<dbReference type="PANTHER" id="PTHR43046">
    <property type="entry name" value="GDP-MANNOSE MANNOSYL HYDROLASE"/>
    <property type="match status" value="1"/>
</dbReference>
<evidence type="ECO:0000313" key="5">
    <source>
        <dbReference type="Proteomes" id="UP000776629"/>
    </source>
</evidence>
<dbReference type="SUPFAM" id="SSF55811">
    <property type="entry name" value="Nudix"/>
    <property type="match status" value="1"/>
</dbReference>
<accession>A0ABS2ENA4</accession>
<comment type="caution">
    <text evidence="4">The sequence shown here is derived from an EMBL/GenBank/DDBJ whole genome shotgun (WGS) entry which is preliminary data.</text>
</comment>
<evidence type="ECO:0000256" key="1">
    <source>
        <dbReference type="ARBA" id="ARBA00001946"/>
    </source>
</evidence>
<name>A0ABS2ENA4_9LACO</name>
<dbReference type="RefSeq" id="WP_204776373.1">
    <property type="nucleotide sequence ID" value="NZ_JACJJQ010000015.1"/>
</dbReference>
<dbReference type="Proteomes" id="UP000776629">
    <property type="component" value="Unassembled WGS sequence"/>
</dbReference>
<organism evidence="4 5">
    <name type="scientific">Limosilactobacillus alvi</name>
    <dbReference type="NCBI Taxonomy" id="990412"/>
    <lineage>
        <taxon>Bacteria</taxon>
        <taxon>Bacillati</taxon>
        <taxon>Bacillota</taxon>
        <taxon>Bacilli</taxon>
        <taxon>Lactobacillales</taxon>
        <taxon>Lactobacillaceae</taxon>
        <taxon>Limosilactobacillus</taxon>
    </lineage>
</organism>
<evidence type="ECO:0000313" key="4">
    <source>
        <dbReference type="EMBL" id="MBM6753992.1"/>
    </source>
</evidence>
<dbReference type="CDD" id="cd04677">
    <property type="entry name" value="NUDIX_Hydrolase"/>
    <property type="match status" value="1"/>
</dbReference>
<proteinExistence type="predicted"/>